<feature type="compositionally biased region" description="Acidic residues" evidence="2">
    <location>
        <begin position="143"/>
        <end position="157"/>
    </location>
</feature>
<accession>E0VXS9</accession>
<evidence type="ECO:0000256" key="2">
    <source>
        <dbReference type="SAM" id="MobiDB-lite"/>
    </source>
</evidence>
<dbReference type="GO" id="GO:0051131">
    <property type="term" value="P:chaperone-mediated protein complex assembly"/>
    <property type="evidence" value="ECO:0007669"/>
    <property type="project" value="TreeGrafter"/>
</dbReference>
<dbReference type="VEuPathDB" id="VectorBase:PHUM504110"/>
<comment type="similarity">
    <text evidence="1">Belongs to the p23/wos2 family.</text>
</comment>
<dbReference type="Gene3D" id="2.60.40.790">
    <property type="match status" value="1"/>
</dbReference>
<dbReference type="GO" id="GO:0051087">
    <property type="term" value="F:protein-folding chaperone binding"/>
    <property type="evidence" value="ECO:0007669"/>
    <property type="project" value="TreeGrafter"/>
</dbReference>
<evidence type="ECO:0000256" key="1">
    <source>
        <dbReference type="ARBA" id="ARBA00025733"/>
    </source>
</evidence>
<dbReference type="FunFam" id="2.60.40.790:FF:000013">
    <property type="entry name" value="Very-long-chain (3R)-3-hydroxyacyl-CoA dehydratase"/>
    <property type="match status" value="1"/>
</dbReference>
<dbReference type="Pfam" id="PF04969">
    <property type="entry name" value="CS"/>
    <property type="match status" value="1"/>
</dbReference>
<dbReference type="PROSITE" id="PS51203">
    <property type="entry name" value="CS"/>
    <property type="match status" value="1"/>
</dbReference>
<dbReference type="KEGG" id="phu:Phum_PHUM504110"/>
<dbReference type="OMA" id="LEDWNAN"/>
<dbReference type="STRING" id="121224.E0VXS9"/>
<dbReference type="EMBL" id="AAZO01006129">
    <property type="status" value="NOT_ANNOTATED_CDS"/>
    <property type="molecule type" value="Genomic_DNA"/>
</dbReference>
<dbReference type="EMBL" id="DS235840">
    <property type="protein sequence ID" value="EEB18185.1"/>
    <property type="molecule type" value="Genomic_DNA"/>
</dbReference>
<reference evidence="4" key="2">
    <citation type="submission" date="2007-04" db="EMBL/GenBank/DDBJ databases">
        <title>The genome of the human body louse.</title>
        <authorList>
            <consortium name="The Human Body Louse Genome Consortium"/>
            <person name="Kirkness E."/>
            <person name="Walenz B."/>
            <person name="Hass B."/>
            <person name="Bruggner R."/>
            <person name="Strausberg R."/>
        </authorList>
    </citation>
    <scope>NUCLEOTIDE SEQUENCE</scope>
    <source>
        <strain evidence="4">USDA</strain>
    </source>
</reference>
<evidence type="ECO:0000313" key="5">
    <source>
        <dbReference type="EnsemblMetazoa" id="PHUM504110-PA"/>
    </source>
</evidence>
<dbReference type="GO" id="GO:0006457">
    <property type="term" value="P:protein folding"/>
    <property type="evidence" value="ECO:0007669"/>
    <property type="project" value="TreeGrafter"/>
</dbReference>
<dbReference type="Proteomes" id="UP000009046">
    <property type="component" value="Unassembled WGS sequence"/>
</dbReference>
<dbReference type="InterPro" id="IPR008978">
    <property type="entry name" value="HSP20-like_chaperone"/>
</dbReference>
<dbReference type="RefSeq" id="XP_002430923.1">
    <property type="nucleotide sequence ID" value="XM_002430878.1"/>
</dbReference>
<dbReference type="SUPFAM" id="SSF49764">
    <property type="entry name" value="HSP20-like chaperones"/>
    <property type="match status" value="1"/>
</dbReference>
<evidence type="ECO:0000313" key="4">
    <source>
        <dbReference type="EMBL" id="EEB18185.1"/>
    </source>
</evidence>
<reference evidence="4" key="1">
    <citation type="submission" date="2007-04" db="EMBL/GenBank/DDBJ databases">
        <title>Annotation of Pediculus humanus corporis strain USDA.</title>
        <authorList>
            <person name="Kirkness E."/>
            <person name="Hannick L."/>
            <person name="Hass B."/>
            <person name="Bruggner R."/>
            <person name="Lawson D."/>
            <person name="Bidwell S."/>
            <person name="Joardar V."/>
            <person name="Caler E."/>
            <person name="Walenz B."/>
            <person name="Inman J."/>
            <person name="Schobel S."/>
            <person name="Galinsky K."/>
            <person name="Amedeo P."/>
            <person name="Strausberg R."/>
        </authorList>
    </citation>
    <scope>NUCLEOTIDE SEQUENCE</scope>
    <source>
        <strain evidence="4">USDA</strain>
    </source>
</reference>
<dbReference type="GO" id="GO:0005634">
    <property type="term" value="C:nucleus"/>
    <property type="evidence" value="ECO:0007669"/>
    <property type="project" value="TreeGrafter"/>
</dbReference>
<dbReference type="FunCoup" id="E0VXS9">
    <property type="interactions" value="2293"/>
</dbReference>
<protein>
    <submittedName>
        <fullName evidence="4 5">Prostaglandin E synthase, putative</fullName>
    </submittedName>
</protein>
<dbReference type="GO" id="GO:0005829">
    <property type="term" value="C:cytosol"/>
    <property type="evidence" value="ECO:0007669"/>
    <property type="project" value="TreeGrafter"/>
</dbReference>
<organism>
    <name type="scientific">Pediculus humanus subsp. corporis</name>
    <name type="common">Body louse</name>
    <dbReference type="NCBI Taxonomy" id="121224"/>
    <lineage>
        <taxon>Eukaryota</taxon>
        <taxon>Metazoa</taxon>
        <taxon>Ecdysozoa</taxon>
        <taxon>Arthropoda</taxon>
        <taxon>Hexapoda</taxon>
        <taxon>Insecta</taxon>
        <taxon>Pterygota</taxon>
        <taxon>Neoptera</taxon>
        <taxon>Paraneoptera</taxon>
        <taxon>Psocodea</taxon>
        <taxon>Troctomorpha</taxon>
        <taxon>Phthiraptera</taxon>
        <taxon>Anoplura</taxon>
        <taxon>Pediculidae</taxon>
        <taxon>Pediculus</taxon>
    </lineage>
</organism>
<sequence length="157" mass="18122">MYLLRPPPSVWAQKSDLIALTICLEECKKPVVEIHKDKIYFKGTGGSEKKTYEVDINLYSEINPDESSSNILGRGVEFLLKKKEEGPFWPRLTKEKVKYHWLKLDFHKFNYEKDSDSDENNFSMSDANSVKIGDTVNGPDKEERDEDSDDSDLPDLE</sequence>
<dbReference type="GO" id="GO:0051879">
    <property type="term" value="F:Hsp90 protein binding"/>
    <property type="evidence" value="ECO:0007669"/>
    <property type="project" value="InterPro"/>
</dbReference>
<proteinExistence type="inferred from homology"/>
<dbReference type="eggNOG" id="KOG3158">
    <property type="taxonomic scope" value="Eukaryota"/>
</dbReference>
<dbReference type="AlphaFoldDB" id="E0VXS9"/>
<dbReference type="PANTHER" id="PTHR22932:SF1">
    <property type="entry name" value="CO-CHAPERONE PROTEIN DAF-41"/>
    <property type="match status" value="1"/>
</dbReference>
<name>E0VXS9_PEDHC</name>
<dbReference type="CDD" id="cd06465">
    <property type="entry name" value="p23_hB-ind1_like"/>
    <property type="match status" value="1"/>
</dbReference>
<dbReference type="EnsemblMetazoa" id="PHUM504110-RA">
    <property type="protein sequence ID" value="PHUM504110-PA"/>
    <property type="gene ID" value="PHUM504110"/>
</dbReference>
<dbReference type="InterPro" id="IPR045250">
    <property type="entry name" value="p23-like"/>
</dbReference>
<reference evidence="5" key="3">
    <citation type="submission" date="2020-05" db="UniProtKB">
        <authorList>
            <consortium name="EnsemblMetazoa"/>
        </authorList>
    </citation>
    <scope>IDENTIFICATION</scope>
    <source>
        <strain evidence="5">USDA</strain>
    </source>
</reference>
<gene>
    <name evidence="5" type="primary">8231618</name>
    <name evidence="4" type="ORF">Phum_PHUM504110</name>
</gene>
<feature type="region of interest" description="Disordered" evidence="2">
    <location>
        <begin position="112"/>
        <end position="157"/>
    </location>
</feature>
<dbReference type="PANTHER" id="PTHR22932">
    <property type="entry name" value="TELOMERASE-BINDING PROTEIN P23 HSP90 CO-CHAPERONE"/>
    <property type="match status" value="1"/>
</dbReference>
<dbReference type="InParanoid" id="E0VXS9"/>
<evidence type="ECO:0000313" key="6">
    <source>
        <dbReference type="Proteomes" id="UP000009046"/>
    </source>
</evidence>
<dbReference type="InterPro" id="IPR007052">
    <property type="entry name" value="CS_dom"/>
</dbReference>
<dbReference type="CTD" id="8231618"/>
<feature type="domain" description="CS" evidence="3">
    <location>
        <begin position="4"/>
        <end position="93"/>
    </location>
</feature>
<keyword evidence="6" id="KW-1185">Reference proteome</keyword>
<evidence type="ECO:0000259" key="3">
    <source>
        <dbReference type="PROSITE" id="PS51203"/>
    </source>
</evidence>
<dbReference type="OrthoDB" id="1564555at2759"/>
<dbReference type="GeneID" id="8231618"/>
<dbReference type="HOGENOM" id="CLU_078883_0_1_1"/>